<dbReference type="GO" id="GO:0005634">
    <property type="term" value="C:nucleus"/>
    <property type="evidence" value="ECO:0007669"/>
    <property type="project" value="TreeGrafter"/>
</dbReference>
<dbReference type="SUPFAM" id="SSF160443">
    <property type="entry name" value="SMR domain-like"/>
    <property type="match status" value="1"/>
</dbReference>
<dbReference type="Gene3D" id="3.30.1370.110">
    <property type="match status" value="1"/>
</dbReference>
<organism evidence="4 5">
    <name type="scientific">Sphaerosporella brunnea</name>
    <dbReference type="NCBI Taxonomy" id="1250544"/>
    <lineage>
        <taxon>Eukaryota</taxon>
        <taxon>Fungi</taxon>
        <taxon>Dikarya</taxon>
        <taxon>Ascomycota</taxon>
        <taxon>Pezizomycotina</taxon>
        <taxon>Pezizomycetes</taxon>
        <taxon>Pezizales</taxon>
        <taxon>Pyronemataceae</taxon>
        <taxon>Sphaerosporella</taxon>
    </lineage>
</organism>
<reference evidence="4 5" key="1">
    <citation type="submission" date="2019-09" db="EMBL/GenBank/DDBJ databases">
        <title>Draft genome of the ectomycorrhizal ascomycete Sphaerosporella brunnea.</title>
        <authorList>
            <consortium name="DOE Joint Genome Institute"/>
            <person name="Benucci G.M."/>
            <person name="Marozzi G."/>
            <person name="Antonielli L."/>
            <person name="Sanchez S."/>
            <person name="Marco P."/>
            <person name="Wang X."/>
            <person name="Falini L.B."/>
            <person name="Barry K."/>
            <person name="Haridas S."/>
            <person name="Lipzen A."/>
            <person name="Labutti K."/>
            <person name="Grigoriev I.V."/>
            <person name="Murat C."/>
            <person name="Martin F."/>
            <person name="Albertini E."/>
            <person name="Donnini D."/>
            <person name="Bonito G."/>
        </authorList>
    </citation>
    <scope>NUCLEOTIDE SEQUENCE [LARGE SCALE GENOMIC DNA]</scope>
    <source>
        <strain evidence="4 5">Sb_GMNB300</strain>
    </source>
</reference>
<name>A0A5J5EGA1_9PEZI</name>
<feature type="domain" description="Smr" evidence="2">
    <location>
        <begin position="466"/>
        <end position="547"/>
    </location>
</feature>
<dbReference type="InParanoid" id="A0A5J5EGA1"/>
<dbReference type="InterPro" id="IPR036063">
    <property type="entry name" value="Smr_dom_sf"/>
</dbReference>
<dbReference type="EMBL" id="VXIS01000342">
    <property type="protein sequence ID" value="KAA8894400.1"/>
    <property type="molecule type" value="Genomic_DNA"/>
</dbReference>
<dbReference type="Pfam" id="PF26286">
    <property type="entry name" value="UBA_10"/>
    <property type="match status" value="1"/>
</dbReference>
<dbReference type="InterPro" id="IPR058864">
    <property type="entry name" value="UBA_10"/>
</dbReference>
<keyword evidence="5" id="KW-1185">Reference proteome</keyword>
<dbReference type="GO" id="GO:0004519">
    <property type="term" value="F:endonuclease activity"/>
    <property type="evidence" value="ECO:0007669"/>
    <property type="project" value="TreeGrafter"/>
</dbReference>
<dbReference type="PANTHER" id="PTHR46535:SF1">
    <property type="entry name" value="NEDD4-BINDING PROTEIN 2"/>
    <property type="match status" value="1"/>
</dbReference>
<dbReference type="InterPro" id="IPR009060">
    <property type="entry name" value="UBA-like_sf"/>
</dbReference>
<dbReference type="SUPFAM" id="SSF46934">
    <property type="entry name" value="UBA-like"/>
    <property type="match status" value="1"/>
</dbReference>
<sequence>MATSPKGLSIQFSDQDAIQKLEVEFSKLDGALIASIYYDNLSIDEARKTLNLLSGETTTDDDLDGGDGSPILEHSAPNSCPEWGDWASETTDPTTISMASLRVDDDADPELDGDDLPEDMRMLRAMFPMMSKYTLQKTLEKCGGDYSRVTDELLNRAYLEEDGEGAKAKGIDGFGEDANGFHNGGKKKRRHKGKLPANCVSIAARLSSTHGRRMSLPLEGTENTPPEPPMSVWDKKSEEIQYISESLGLPKPVVTSAHHSNGGSMLRTIMSLLERYGDVATGDTEEHLAELNELVEAFGSDVRAEHLDRLLRLCKDNKVAVFQLAELLRRNIPKAGMIEIPTNRTVPRSSGKPPARSNSLASHRLQDQESWTVVGTSLRSTPSSPTYHRPLNYASAAQLSGSYRAARNEAFQKAAASYRRSRSDKLMGGAAAFYADLGHDYNHKTKEYDNIAAERYVTENSGDGVLDLHGVTVAQAVKIAKERTTRWWVETPPDEKGRGVKPFRIVTGLGRHSKGGEAKLAPAVMKMLQREKWHIVVGRGEIFVYGVRK</sequence>
<dbReference type="InterPro" id="IPR002625">
    <property type="entry name" value="Smr_dom"/>
</dbReference>
<dbReference type="PANTHER" id="PTHR46535">
    <property type="entry name" value="NEDD4-BINDING PROTEIN 2"/>
    <property type="match status" value="1"/>
</dbReference>
<dbReference type="OrthoDB" id="443981at2759"/>
<dbReference type="PROSITE" id="PS50828">
    <property type="entry name" value="SMR"/>
    <property type="match status" value="1"/>
</dbReference>
<dbReference type="AlphaFoldDB" id="A0A5J5EGA1"/>
<feature type="region of interest" description="Disordered" evidence="1">
    <location>
        <begin position="343"/>
        <end position="366"/>
    </location>
</feature>
<gene>
    <name evidence="4" type="ORF">FN846DRAFT_417610</name>
</gene>
<evidence type="ECO:0000256" key="1">
    <source>
        <dbReference type="SAM" id="MobiDB-lite"/>
    </source>
</evidence>
<dbReference type="PROSITE" id="PS51140">
    <property type="entry name" value="CUE"/>
    <property type="match status" value="1"/>
</dbReference>
<accession>A0A5J5EGA1</accession>
<feature type="domain" description="CUE" evidence="3">
    <location>
        <begin position="115"/>
        <end position="158"/>
    </location>
</feature>
<dbReference type="CDD" id="cd14279">
    <property type="entry name" value="CUE"/>
    <property type="match status" value="1"/>
</dbReference>
<comment type="caution">
    <text evidence="4">The sequence shown here is derived from an EMBL/GenBank/DDBJ whole genome shotgun (WGS) entry which is preliminary data.</text>
</comment>
<dbReference type="Proteomes" id="UP000326924">
    <property type="component" value="Unassembled WGS sequence"/>
</dbReference>
<proteinExistence type="predicted"/>
<evidence type="ECO:0000259" key="2">
    <source>
        <dbReference type="PROSITE" id="PS50828"/>
    </source>
</evidence>
<dbReference type="InterPro" id="IPR052772">
    <property type="entry name" value="Endo/PolyKinase_Domain-Protein"/>
</dbReference>
<evidence type="ECO:0000259" key="3">
    <source>
        <dbReference type="PROSITE" id="PS51140"/>
    </source>
</evidence>
<feature type="region of interest" description="Disordered" evidence="1">
    <location>
        <begin position="56"/>
        <end position="91"/>
    </location>
</feature>
<evidence type="ECO:0000313" key="4">
    <source>
        <dbReference type="EMBL" id="KAA8894400.1"/>
    </source>
</evidence>
<protein>
    <recommendedName>
        <fullName evidence="6">Smr domain-containing protein</fullName>
    </recommendedName>
</protein>
<dbReference type="Gene3D" id="1.10.8.10">
    <property type="entry name" value="DNA helicase RuvA subunit, C-terminal domain"/>
    <property type="match status" value="1"/>
</dbReference>
<dbReference type="SMART" id="SM00463">
    <property type="entry name" value="SMR"/>
    <property type="match status" value="1"/>
</dbReference>
<dbReference type="SMART" id="SM01162">
    <property type="entry name" value="DUF1771"/>
    <property type="match status" value="1"/>
</dbReference>
<dbReference type="GO" id="GO:0043130">
    <property type="term" value="F:ubiquitin binding"/>
    <property type="evidence" value="ECO:0007669"/>
    <property type="project" value="InterPro"/>
</dbReference>
<evidence type="ECO:0008006" key="6">
    <source>
        <dbReference type="Google" id="ProtNLM"/>
    </source>
</evidence>
<evidence type="ECO:0000313" key="5">
    <source>
        <dbReference type="Proteomes" id="UP000326924"/>
    </source>
</evidence>
<dbReference type="InterPro" id="IPR003892">
    <property type="entry name" value="CUE"/>
</dbReference>
<dbReference type="InterPro" id="IPR013899">
    <property type="entry name" value="DUF1771"/>
</dbReference>